<name>A0A067A167_HYDMR</name>
<dbReference type="STRING" id="28885.EI16_08790"/>
<keyword evidence="1" id="KW-0472">Membrane</keyword>
<proteinExistence type="predicted"/>
<organism evidence="2 3">
    <name type="scientific">Hydrogenovibrio marinus</name>
    <dbReference type="NCBI Taxonomy" id="28885"/>
    <lineage>
        <taxon>Bacteria</taxon>
        <taxon>Pseudomonadati</taxon>
        <taxon>Pseudomonadota</taxon>
        <taxon>Gammaproteobacteria</taxon>
        <taxon>Thiotrichales</taxon>
        <taxon>Piscirickettsiaceae</taxon>
        <taxon>Hydrogenovibrio</taxon>
    </lineage>
</organism>
<reference evidence="2 3" key="1">
    <citation type="submission" date="2014-04" db="EMBL/GenBank/DDBJ databases">
        <title>Draft genome sequence of Hydrogenovibrio marinus MH-110, a model organism for aerobic H2 metabolism.</title>
        <authorList>
            <person name="Cha H.J."/>
            <person name="Jo B.H."/>
            <person name="Hwang B.H."/>
        </authorList>
    </citation>
    <scope>NUCLEOTIDE SEQUENCE [LARGE SCALE GENOMIC DNA]</scope>
    <source>
        <strain evidence="2 3">MH-110</strain>
    </source>
</reference>
<evidence type="ECO:0000256" key="1">
    <source>
        <dbReference type="SAM" id="Phobius"/>
    </source>
</evidence>
<protein>
    <recommendedName>
        <fullName evidence="4">GNAT family acetyltransferase</fullName>
    </recommendedName>
</protein>
<sequence>MKKVLNTLITSSYMFSALSLFAIAVMIMGWSVSEVFEQLFNASLQKSEFVAIMLQAVGAIVIAIAIIDVSKYMIEEEIFRDKELRSPKEARETMTKVIVIISIAVGIEGLVYIFKAGSENITLLPYPAVLLVVSVILIVGLGIFQKLSLSTEKSVREPKLKD</sequence>
<evidence type="ECO:0000313" key="3">
    <source>
        <dbReference type="Proteomes" id="UP000027341"/>
    </source>
</evidence>
<feature type="transmembrane region" description="Helical" evidence="1">
    <location>
        <begin position="126"/>
        <end position="144"/>
    </location>
</feature>
<keyword evidence="1" id="KW-1133">Transmembrane helix</keyword>
<feature type="transmembrane region" description="Helical" evidence="1">
    <location>
        <begin position="52"/>
        <end position="74"/>
    </location>
</feature>
<dbReference type="Proteomes" id="UP000027341">
    <property type="component" value="Unassembled WGS sequence"/>
</dbReference>
<dbReference type="EMBL" id="JMIU01000001">
    <property type="protein sequence ID" value="KDN96361.1"/>
    <property type="molecule type" value="Genomic_DNA"/>
</dbReference>
<feature type="transmembrane region" description="Helical" evidence="1">
    <location>
        <begin position="95"/>
        <end position="114"/>
    </location>
</feature>
<gene>
    <name evidence="2" type="ORF">EI16_08790</name>
</gene>
<comment type="caution">
    <text evidence="2">The sequence shown here is derived from an EMBL/GenBank/DDBJ whole genome shotgun (WGS) entry which is preliminary data.</text>
</comment>
<keyword evidence="3" id="KW-1185">Reference proteome</keyword>
<accession>A0A067A167</accession>
<evidence type="ECO:0008006" key="4">
    <source>
        <dbReference type="Google" id="ProtNLM"/>
    </source>
</evidence>
<keyword evidence="1" id="KW-0812">Transmembrane</keyword>
<feature type="transmembrane region" description="Helical" evidence="1">
    <location>
        <begin position="12"/>
        <end position="32"/>
    </location>
</feature>
<evidence type="ECO:0000313" key="2">
    <source>
        <dbReference type="EMBL" id="KDN96361.1"/>
    </source>
</evidence>
<dbReference type="RefSeq" id="WP_029912361.1">
    <property type="nucleotide sequence ID" value="NZ_AP020335.1"/>
</dbReference>
<dbReference type="AlphaFoldDB" id="A0A067A167"/>